<dbReference type="PANTHER" id="PTHR19328:SF55">
    <property type="entry name" value="BLR6566 PROTEIN"/>
    <property type="match status" value="1"/>
</dbReference>
<evidence type="ECO:0000256" key="1">
    <source>
        <dbReference type="SAM" id="Phobius"/>
    </source>
</evidence>
<keyword evidence="1" id="KW-0812">Transmembrane</keyword>
<dbReference type="EMBL" id="JACJVJ010000002">
    <property type="protein sequence ID" value="MBC2778846.1"/>
    <property type="molecule type" value="Genomic_DNA"/>
</dbReference>
<dbReference type="InterPro" id="IPR011041">
    <property type="entry name" value="Quinoprot_gluc/sorb_DH_b-prop"/>
</dbReference>
<keyword evidence="1" id="KW-1133">Transmembrane helix</keyword>
<dbReference type="SUPFAM" id="SSF50952">
    <property type="entry name" value="Soluble quinoprotein glucose dehydrogenase"/>
    <property type="match status" value="1"/>
</dbReference>
<keyword evidence="4" id="KW-1185">Reference proteome</keyword>
<sequence length="449" mass="48913">MNRSRIVMVIFALLVLGVVVWLMIRPHDARLSVEAVTGQTPQISSPREETIPMLNVAEAVGWPEEAMPTPAEGLAVNLFADGLDHPRWMLTLPNGDVLVAETNGQPPSEDSGGGITAWIAGRMMRRAGAAVPTADRITLLRDVDGDGTADQRSILLDRENGLFSPFGMALSEGYLYVANTNALVRFPFTVGETRIEAGAETIIELPFTEPNGHWTRNVVVSPEDPNLLYVSIGSATNIGENGRAIEENRAAVIEVNIEERRFRIYAGGLRNPVGLDWEPETGRLFTVVNERDMLGGDLVPDYLTEVAFGANYGWPGIYWGRYIDDRVVPMATAQQTQYTRVPDYALGPHTASLGLEFSENTRLGSRFSGGAFIGQHGSWNRRPRSGYKVVFVGFENGRPAGAMTDVLTGFLNADGQAMGRPVGVMTDATGALLVADDVGNRIWRVSRAR</sequence>
<protein>
    <submittedName>
        <fullName evidence="3">Sorbosone dehydrogenase family protein</fullName>
    </submittedName>
</protein>
<name>A0A842I061_9SPHN</name>
<feature type="transmembrane region" description="Helical" evidence="1">
    <location>
        <begin position="6"/>
        <end position="24"/>
    </location>
</feature>
<feature type="domain" description="Pyrroloquinoline quinone-dependent pyranose dehydrogenase beta-propeller" evidence="2">
    <location>
        <begin position="339"/>
        <end position="447"/>
    </location>
</feature>
<evidence type="ECO:0000259" key="2">
    <source>
        <dbReference type="Pfam" id="PF22807"/>
    </source>
</evidence>
<evidence type="ECO:0000313" key="4">
    <source>
        <dbReference type="Proteomes" id="UP000564378"/>
    </source>
</evidence>
<dbReference type="InterPro" id="IPR011042">
    <property type="entry name" value="6-blade_b-propeller_TolB-like"/>
</dbReference>
<keyword evidence="1" id="KW-0472">Membrane</keyword>
<dbReference type="PANTHER" id="PTHR19328">
    <property type="entry name" value="HEDGEHOG-INTERACTING PROTEIN"/>
    <property type="match status" value="1"/>
</dbReference>
<accession>A0A842I061</accession>
<organism evidence="3 4">
    <name type="scientific">Parasphingopyxis marina</name>
    <dbReference type="NCBI Taxonomy" id="2761622"/>
    <lineage>
        <taxon>Bacteria</taxon>
        <taxon>Pseudomonadati</taxon>
        <taxon>Pseudomonadota</taxon>
        <taxon>Alphaproteobacteria</taxon>
        <taxon>Sphingomonadales</taxon>
        <taxon>Sphingomonadaceae</taxon>
        <taxon>Parasphingopyxis</taxon>
    </lineage>
</organism>
<dbReference type="RefSeq" id="WP_185802070.1">
    <property type="nucleotide sequence ID" value="NZ_JACJVJ010000002.1"/>
</dbReference>
<dbReference type="AlphaFoldDB" id="A0A842I061"/>
<reference evidence="3 4" key="1">
    <citation type="submission" date="2020-08" db="EMBL/GenBank/DDBJ databases">
        <title>Draft genome sequence of Parasphingopyxis sp. GrpM-11.</title>
        <authorList>
            <person name="Oh J."/>
            <person name="Roh D.-H."/>
        </authorList>
    </citation>
    <scope>NUCLEOTIDE SEQUENCE [LARGE SCALE GENOMIC DNA]</scope>
    <source>
        <strain evidence="3 4">GrpM-11</strain>
    </source>
</reference>
<dbReference type="Gene3D" id="2.120.10.30">
    <property type="entry name" value="TolB, C-terminal domain"/>
    <property type="match status" value="1"/>
</dbReference>
<comment type="caution">
    <text evidence="3">The sequence shown here is derived from an EMBL/GenBank/DDBJ whole genome shotgun (WGS) entry which is preliminary data.</text>
</comment>
<evidence type="ECO:0000313" key="3">
    <source>
        <dbReference type="EMBL" id="MBC2778846.1"/>
    </source>
</evidence>
<dbReference type="Proteomes" id="UP000564378">
    <property type="component" value="Unassembled WGS sequence"/>
</dbReference>
<dbReference type="Pfam" id="PF22807">
    <property type="entry name" value="TrAA12"/>
    <property type="match status" value="2"/>
</dbReference>
<proteinExistence type="predicted"/>
<feature type="domain" description="Pyrroloquinoline quinone-dependent pyranose dehydrogenase beta-propeller" evidence="2">
    <location>
        <begin position="165"/>
        <end position="294"/>
    </location>
</feature>
<gene>
    <name evidence="3" type="ORF">H6P80_14575</name>
</gene>
<dbReference type="InterPro" id="IPR054539">
    <property type="entry name" value="Beta-prop_PDH"/>
</dbReference>